<keyword evidence="2" id="KW-0378">Hydrolase</keyword>
<dbReference type="EMBL" id="JAAMPU010000099">
    <property type="protein sequence ID" value="NMH27239.1"/>
    <property type="molecule type" value="Genomic_DNA"/>
</dbReference>
<evidence type="ECO:0000313" key="3">
    <source>
        <dbReference type="Proteomes" id="UP000712080"/>
    </source>
</evidence>
<gene>
    <name evidence="2" type="ORF">G6047_04275</name>
</gene>
<sequence length="376" mass="42859">MKHIYGIVALFFSGFLFAQDLSLTTQTVNASSETNNIEVSYFRGNIYQHTAYVTHLITGHPDGVLISLNRQTFGAKEWEQAYNFPDYGMSFQYQDFGNETLGKAMALAVHYNFYFLNRHLQFRISQGIGYATNPYDKETNYKNNAFGSTLLSSNLFMLNYKKQHLVGRFGIQAGLMFTHFSNGRVKSPNSGINTYAANIGVNYNLDAEQPQYVSNDTLSRKSWREPLRYSLYFRSGVSESLIVGSGQKPFYHIGLAVDKRVGRKSAIQLGTDIFFSLYLKEYIRYMSIAYPDRPYLDPNTDYKRVAVFVGHELFVNRLSIETQVGFYVYKPYKYESDVYQRLGAKYYVTKNLFAGIALKAHGGRAEAIEVGIGARI</sequence>
<evidence type="ECO:0000256" key="1">
    <source>
        <dbReference type="SAM" id="SignalP"/>
    </source>
</evidence>
<proteinExistence type="predicted"/>
<dbReference type="GO" id="GO:0016787">
    <property type="term" value="F:hydrolase activity"/>
    <property type="evidence" value="ECO:0007669"/>
    <property type="project" value="UniProtKB-KW"/>
</dbReference>
<name>A0A972JET4_9FLAO</name>
<evidence type="ECO:0000313" key="2">
    <source>
        <dbReference type="EMBL" id="NMH27239.1"/>
    </source>
</evidence>
<dbReference type="RefSeq" id="WP_169526245.1">
    <property type="nucleotide sequence ID" value="NZ_JAAMPU010000099.1"/>
</dbReference>
<feature type="signal peptide" evidence="1">
    <location>
        <begin position="1"/>
        <end position="18"/>
    </location>
</feature>
<comment type="caution">
    <text evidence="2">The sequence shown here is derived from an EMBL/GenBank/DDBJ whole genome shotgun (WGS) entry which is preliminary data.</text>
</comment>
<dbReference type="AlphaFoldDB" id="A0A972JET4"/>
<organism evidence="2 3">
    <name type="scientific">Flavobacterium silvaticum</name>
    <dbReference type="NCBI Taxonomy" id="1852020"/>
    <lineage>
        <taxon>Bacteria</taxon>
        <taxon>Pseudomonadati</taxon>
        <taxon>Bacteroidota</taxon>
        <taxon>Flavobacteriia</taxon>
        <taxon>Flavobacteriales</taxon>
        <taxon>Flavobacteriaceae</taxon>
        <taxon>Flavobacterium</taxon>
    </lineage>
</organism>
<keyword evidence="1" id="KW-0732">Signal</keyword>
<reference evidence="2" key="1">
    <citation type="submission" date="2020-02" db="EMBL/GenBank/DDBJ databases">
        <title>Flavobacterium sp. genome.</title>
        <authorList>
            <person name="Jung H.S."/>
            <person name="Baek J.H."/>
            <person name="Jeon C.O."/>
        </authorList>
    </citation>
    <scope>NUCLEOTIDE SEQUENCE</scope>
    <source>
        <strain evidence="2">SE-s28</strain>
    </source>
</reference>
<accession>A0A972JET4</accession>
<dbReference type="Gene3D" id="2.40.160.20">
    <property type="match status" value="1"/>
</dbReference>
<dbReference type="Proteomes" id="UP000712080">
    <property type="component" value="Unassembled WGS sequence"/>
</dbReference>
<feature type="chain" id="PRO_5037010207" evidence="1">
    <location>
        <begin position="19"/>
        <end position="376"/>
    </location>
</feature>
<dbReference type="InterPro" id="IPR018550">
    <property type="entry name" value="Lipid-A_deacylase-rel"/>
</dbReference>
<keyword evidence="3" id="KW-1185">Reference proteome</keyword>
<dbReference type="Pfam" id="PF09411">
    <property type="entry name" value="PagL"/>
    <property type="match status" value="1"/>
</dbReference>
<protein>
    <submittedName>
        <fullName evidence="2">Acyloxyacyl hydrolase</fullName>
    </submittedName>
</protein>